<dbReference type="InterPro" id="IPR001680">
    <property type="entry name" value="WD40_rpt"/>
</dbReference>
<dbReference type="InterPro" id="IPR013979">
    <property type="entry name" value="TIF_beta_prop-like"/>
</dbReference>
<dbReference type="Pfam" id="PF08662">
    <property type="entry name" value="eIF2A"/>
    <property type="match status" value="1"/>
</dbReference>
<dbReference type="InterPro" id="IPR015943">
    <property type="entry name" value="WD40/YVTN_repeat-like_dom_sf"/>
</dbReference>
<dbReference type="SMART" id="SM00320">
    <property type="entry name" value="WD40"/>
    <property type="match status" value="7"/>
</dbReference>
<reference evidence="2" key="1">
    <citation type="submission" date="2020-02" db="EMBL/GenBank/DDBJ databases">
        <authorList>
            <person name="Meier V. D."/>
        </authorList>
    </citation>
    <scope>NUCLEOTIDE SEQUENCE</scope>
    <source>
        <strain evidence="2">AVDCRST_MAG96</strain>
    </source>
</reference>
<dbReference type="EMBL" id="CADCVN010000209">
    <property type="protein sequence ID" value="CAA9473397.1"/>
    <property type="molecule type" value="Genomic_DNA"/>
</dbReference>
<dbReference type="PANTHER" id="PTHR19879:SF9">
    <property type="entry name" value="TRANSCRIPTION INITIATION FACTOR TFIID SUBUNIT 5"/>
    <property type="match status" value="1"/>
</dbReference>
<dbReference type="PANTHER" id="PTHR19879">
    <property type="entry name" value="TRANSCRIPTION INITIATION FACTOR TFIID"/>
    <property type="match status" value="1"/>
</dbReference>
<protein>
    <recommendedName>
        <fullName evidence="1">Translation initiation factor beta propellor-like domain-containing protein</fullName>
    </recommendedName>
</protein>
<dbReference type="InterPro" id="IPR036322">
    <property type="entry name" value="WD40_repeat_dom_sf"/>
</dbReference>
<feature type="domain" description="Translation initiation factor beta propellor-like" evidence="1">
    <location>
        <begin position="199"/>
        <end position="301"/>
    </location>
</feature>
<accession>A0A6J4RN68</accession>
<sequence>MKRWSQSRSFHCLKHLYFMIRLLLFLCACLIHLSCINDAQTSNQESIAANQVGKVPVLWTADYSPDGKFYAIGGNDSLLKVYQANNHELLHFFRLPASVQFLDWHKDGRLLAIALAEKPVQILDVITTKFQHLRGTTGSRALDWNHDGELLVIGDYEKTLQIWSKDGRLLKTIQKGNNKSYLSVEWHPKKNIILTGSDKIRIFDTTGNLLQSIKHRQEETPILTVRWHPSGRFFATGDYGEPENNIESLLQFWDAGGVLIKTMHGSKAEYRNIRWNNSGELLATASDALRLWSKSGQVIYSGSSEDLLWGVDWDRRDNTIITSSKEGRVKVWTNKAKLVRRVQW</sequence>
<dbReference type="SUPFAM" id="SSF50978">
    <property type="entry name" value="WD40 repeat-like"/>
    <property type="match status" value="1"/>
</dbReference>
<dbReference type="Pfam" id="PF00400">
    <property type="entry name" value="WD40"/>
    <property type="match status" value="1"/>
</dbReference>
<dbReference type="Gene3D" id="2.130.10.10">
    <property type="entry name" value="YVTN repeat-like/Quinoprotein amine dehydrogenase"/>
    <property type="match status" value="2"/>
</dbReference>
<proteinExistence type="predicted"/>
<gene>
    <name evidence="2" type="ORF">AVDCRST_MAG96-552</name>
</gene>
<evidence type="ECO:0000313" key="2">
    <source>
        <dbReference type="EMBL" id="CAA9473397.1"/>
    </source>
</evidence>
<organism evidence="2">
    <name type="scientific">uncultured Segetibacter sp</name>
    <dbReference type="NCBI Taxonomy" id="481133"/>
    <lineage>
        <taxon>Bacteria</taxon>
        <taxon>Pseudomonadati</taxon>
        <taxon>Bacteroidota</taxon>
        <taxon>Chitinophagia</taxon>
        <taxon>Chitinophagales</taxon>
        <taxon>Chitinophagaceae</taxon>
        <taxon>Segetibacter</taxon>
        <taxon>environmental samples</taxon>
    </lineage>
</organism>
<dbReference type="AlphaFoldDB" id="A0A6J4RN68"/>
<evidence type="ECO:0000259" key="1">
    <source>
        <dbReference type="Pfam" id="PF08662"/>
    </source>
</evidence>
<name>A0A6J4RN68_9BACT</name>